<reference evidence="4" key="2">
    <citation type="journal article" date="2017" name="J. Anim. Genet.">
        <title>Multiple reference genome sequences of hot pepper reveal the massive evolution of plant disease resistance genes by retroduplication.</title>
        <authorList>
            <person name="Kim S."/>
            <person name="Park J."/>
            <person name="Yeom S.-I."/>
            <person name="Kim Y.-M."/>
            <person name="Seo E."/>
            <person name="Kim K.-T."/>
            <person name="Kim M.-S."/>
            <person name="Lee J.M."/>
            <person name="Cheong K."/>
            <person name="Shin H.-S."/>
            <person name="Kim S.-B."/>
            <person name="Han K."/>
            <person name="Lee J."/>
            <person name="Park M."/>
            <person name="Lee H.-A."/>
            <person name="Lee H.-Y."/>
            <person name="Lee Y."/>
            <person name="Oh S."/>
            <person name="Lee J.H."/>
            <person name="Choi E."/>
            <person name="Choi E."/>
            <person name="Lee S.E."/>
            <person name="Jeon J."/>
            <person name="Kim H."/>
            <person name="Choi G."/>
            <person name="Song H."/>
            <person name="Lee J."/>
            <person name="Lee S.-C."/>
            <person name="Kwon J.-K."/>
            <person name="Lee H.-Y."/>
            <person name="Koo N."/>
            <person name="Hong Y."/>
            <person name="Kim R.W."/>
            <person name="Kang W.-H."/>
            <person name="Huh J.H."/>
            <person name="Kang B.-C."/>
            <person name="Yang T.-J."/>
            <person name="Lee Y.-H."/>
            <person name="Bennetzen J.L."/>
            <person name="Choi D."/>
        </authorList>
    </citation>
    <scope>NUCLEOTIDE SEQUENCE [LARGE SCALE GENOMIC DNA]</scope>
    <source>
        <strain evidence="4">cv. PBC81</strain>
    </source>
</reference>
<dbReference type="Pfam" id="PF08268">
    <property type="entry name" value="FBA_3"/>
    <property type="match status" value="1"/>
</dbReference>
<feature type="domain" description="F-box associated beta-propeller type 3" evidence="2">
    <location>
        <begin position="194"/>
        <end position="292"/>
    </location>
</feature>
<evidence type="ECO:0000313" key="4">
    <source>
        <dbReference type="Proteomes" id="UP000224567"/>
    </source>
</evidence>
<accession>A0A2G2XSU3</accession>
<evidence type="ECO:0000259" key="2">
    <source>
        <dbReference type="Pfam" id="PF08268"/>
    </source>
</evidence>
<feature type="compositionally biased region" description="Acidic residues" evidence="1">
    <location>
        <begin position="55"/>
        <end position="108"/>
    </location>
</feature>
<dbReference type="InterPro" id="IPR044251">
    <property type="entry name" value="LHP1-like"/>
</dbReference>
<dbReference type="OrthoDB" id="610337at2759"/>
<dbReference type="EMBL" id="MLFT02000001">
    <property type="protein sequence ID" value="PHT60566.1"/>
    <property type="molecule type" value="Genomic_DNA"/>
</dbReference>
<name>A0A2G2XSU3_CAPBA</name>
<feature type="compositionally biased region" description="Low complexity" evidence="1">
    <location>
        <begin position="1"/>
        <end position="11"/>
    </location>
</feature>
<dbReference type="Proteomes" id="UP000224567">
    <property type="component" value="Unassembled WGS sequence"/>
</dbReference>
<sequence>MANSSFASDADNSARDIREYDLFGEASENSRAVEEDPMPPVAGVEEVVEAGSADGDGDSDAEGESDLVGEDTDHDEASEEVADGDDEEEPLSPMALEEEEEEMNEEPEEITMEILVEKGSSNSNGEGDPDERDEAAEDVYTITELIRPVSYASTSVNYRQEYLSITFLAKRPFLLSFSEFNTPVKRGINIPVEDYPMLRLVNSCNGFIGLMTNIYDINTSVYISNPLLGEYFKLKLPQLEKSDCGVVYRFCFSEVSGKYKLVRSATRRFGGHHEVSELEVSTLRVDEKWRNLGQVPYPI</sequence>
<dbReference type="PANTHER" id="PTHR47240">
    <property type="entry name" value="CHROMO DOMAIN-CONTAINING PROTEIN LHP1"/>
    <property type="match status" value="1"/>
</dbReference>
<feature type="compositionally biased region" description="Low complexity" evidence="1">
    <location>
        <begin position="41"/>
        <end position="53"/>
    </location>
</feature>
<protein>
    <recommendedName>
        <fullName evidence="2">F-box associated beta-propeller type 3 domain-containing protein</fullName>
    </recommendedName>
</protein>
<proteinExistence type="predicted"/>
<feature type="region of interest" description="Disordered" evidence="1">
    <location>
        <begin position="1"/>
        <end position="108"/>
    </location>
</feature>
<evidence type="ECO:0000313" key="3">
    <source>
        <dbReference type="EMBL" id="PHT60566.1"/>
    </source>
</evidence>
<dbReference type="AlphaFoldDB" id="A0A2G2XSU3"/>
<comment type="caution">
    <text evidence="3">The sequence shown here is derived from an EMBL/GenBank/DDBJ whole genome shotgun (WGS) entry which is preliminary data.</text>
</comment>
<keyword evidence="4" id="KW-1185">Reference proteome</keyword>
<dbReference type="InterPro" id="IPR013187">
    <property type="entry name" value="F-box-assoc_dom_typ3"/>
</dbReference>
<evidence type="ECO:0000256" key="1">
    <source>
        <dbReference type="SAM" id="MobiDB-lite"/>
    </source>
</evidence>
<gene>
    <name evidence="3" type="ORF">CQW23_02929</name>
</gene>
<dbReference type="GO" id="GO:0031507">
    <property type="term" value="P:heterochromatin formation"/>
    <property type="evidence" value="ECO:0007669"/>
    <property type="project" value="InterPro"/>
</dbReference>
<reference evidence="3 4" key="1">
    <citation type="journal article" date="2017" name="Genome Biol.">
        <title>New reference genome sequences of hot pepper reveal the massive evolution of plant disease-resistance genes by retroduplication.</title>
        <authorList>
            <person name="Kim S."/>
            <person name="Park J."/>
            <person name="Yeom S.I."/>
            <person name="Kim Y.M."/>
            <person name="Seo E."/>
            <person name="Kim K.T."/>
            <person name="Kim M.S."/>
            <person name="Lee J.M."/>
            <person name="Cheong K."/>
            <person name="Shin H.S."/>
            <person name="Kim S.B."/>
            <person name="Han K."/>
            <person name="Lee J."/>
            <person name="Park M."/>
            <person name="Lee H.A."/>
            <person name="Lee H.Y."/>
            <person name="Lee Y."/>
            <person name="Oh S."/>
            <person name="Lee J.H."/>
            <person name="Choi E."/>
            <person name="Choi E."/>
            <person name="Lee S.E."/>
            <person name="Jeon J."/>
            <person name="Kim H."/>
            <person name="Choi G."/>
            <person name="Song H."/>
            <person name="Lee J."/>
            <person name="Lee S.C."/>
            <person name="Kwon J.K."/>
            <person name="Lee H.Y."/>
            <person name="Koo N."/>
            <person name="Hong Y."/>
            <person name="Kim R.W."/>
            <person name="Kang W.H."/>
            <person name="Huh J.H."/>
            <person name="Kang B.C."/>
            <person name="Yang T.J."/>
            <person name="Lee Y.H."/>
            <person name="Bennetzen J.L."/>
            <person name="Choi D."/>
        </authorList>
    </citation>
    <scope>NUCLEOTIDE SEQUENCE [LARGE SCALE GENOMIC DNA]</scope>
    <source>
        <strain evidence="4">cv. PBC81</strain>
    </source>
</reference>
<organism evidence="3 4">
    <name type="scientific">Capsicum baccatum</name>
    <name type="common">Peruvian pepper</name>
    <dbReference type="NCBI Taxonomy" id="33114"/>
    <lineage>
        <taxon>Eukaryota</taxon>
        <taxon>Viridiplantae</taxon>
        <taxon>Streptophyta</taxon>
        <taxon>Embryophyta</taxon>
        <taxon>Tracheophyta</taxon>
        <taxon>Spermatophyta</taxon>
        <taxon>Magnoliopsida</taxon>
        <taxon>eudicotyledons</taxon>
        <taxon>Gunneridae</taxon>
        <taxon>Pentapetalae</taxon>
        <taxon>asterids</taxon>
        <taxon>lamiids</taxon>
        <taxon>Solanales</taxon>
        <taxon>Solanaceae</taxon>
        <taxon>Solanoideae</taxon>
        <taxon>Capsiceae</taxon>
        <taxon>Capsicum</taxon>
    </lineage>
</organism>
<dbReference type="PANTHER" id="PTHR47240:SF6">
    <property type="entry name" value="CHROMO DOMAIN PROTEIN LHP1"/>
    <property type="match status" value="1"/>
</dbReference>
<feature type="compositionally biased region" description="Basic and acidic residues" evidence="1">
    <location>
        <begin position="12"/>
        <end position="21"/>
    </location>
</feature>